<evidence type="ECO:0000313" key="4">
    <source>
        <dbReference type="EMBL" id="CRF35001.1"/>
    </source>
</evidence>
<proteinExistence type="predicted"/>
<dbReference type="InterPro" id="IPR019734">
    <property type="entry name" value="TPR_rpt"/>
</dbReference>
<dbReference type="InterPro" id="IPR050498">
    <property type="entry name" value="Ycf3"/>
</dbReference>
<keyword evidence="5" id="KW-1185">Reference proteome</keyword>
<keyword evidence="2 3" id="KW-0802">TPR repeat</keyword>
<dbReference type="SMART" id="SM00028">
    <property type="entry name" value="TPR"/>
    <property type="match status" value="3"/>
</dbReference>
<dbReference type="RefSeq" id="WP_048595639.1">
    <property type="nucleotide sequence ID" value="NZ_CVLB01000002.1"/>
</dbReference>
<evidence type="ECO:0000256" key="1">
    <source>
        <dbReference type="ARBA" id="ARBA00022737"/>
    </source>
</evidence>
<reference evidence="5" key="1">
    <citation type="submission" date="2015-04" db="EMBL/GenBank/DDBJ databases">
        <authorList>
            <person name="Mushtaq Mamoona"/>
        </authorList>
    </citation>
    <scope>NUCLEOTIDE SEQUENCE [LARGE SCALE GENOMIC DNA]</scope>
    <source>
        <strain evidence="5">AN4859/03</strain>
    </source>
</reference>
<dbReference type="Proteomes" id="UP000043763">
    <property type="component" value="Unassembled WGS sequence"/>
</dbReference>
<dbReference type="Gene3D" id="1.25.40.10">
    <property type="entry name" value="Tetratricopeptide repeat domain"/>
    <property type="match status" value="4"/>
</dbReference>
<dbReference type="AlphaFoldDB" id="A0A0G4K9Z7"/>
<dbReference type="InterPro" id="IPR011990">
    <property type="entry name" value="TPR-like_helical_dom_sf"/>
</dbReference>
<protein>
    <recommendedName>
        <fullName evidence="6">TPR domain-containing protein</fullName>
    </recommendedName>
</protein>
<feature type="repeat" description="TPR" evidence="3">
    <location>
        <begin position="316"/>
        <end position="349"/>
    </location>
</feature>
<organism evidence="4 5">
    <name type="scientific">Brachyspira suanatina</name>
    <dbReference type="NCBI Taxonomy" id="381802"/>
    <lineage>
        <taxon>Bacteria</taxon>
        <taxon>Pseudomonadati</taxon>
        <taxon>Spirochaetota</taxon>
        <taxon>Spirochaetia</taxon>
        <taxon>Brachyspirales</taxon>
        <taxon>Brachyspiraceae</taxon>
        <taxon>Brachyspira</taxon>
    </lineage>
</organism>
<name>A0A0G4K9Z7_9SPIR</name>
<dbReference type="OrthoDB" id="334344at2"/>
<evidence type="ECO:0000256" key="3">
    <source>
        <dbReference type="PROSITE-ProRule" id="PRU00339"/>
    </source>
</evidence>
<dbReference type="SUPFAM" id="SSF48452">
    <property type="entry name" value="TPR-like"/>
    <property type="match status" value="3"/>
</dbReference>
<keyword evidence="1" id="KW-0677">Repeat</keyword>
<dbReference type="EMBL" id="CVLB01000002">
    <property type="protein sequence ID" value="CRF35001.1"/>
    <property type="molecule type" value="Genomic_DNA"/>
</dbReference>
<dbReference type="PANTHER" id="PTHR44858">
    <property type="entry name" value="TETRATRICOPEPTIDE REPEAT PROTEIN 6"/>
    <property type="match status" value="1"/>
</dbReference>
<evidence type="ECO:0000256" key="2">
    <source>
        <dbReference type="ARBA" id="ARBA00022803"/>
    </source>
</evidence>
<accession>A0A0G4K9Z7</accession>
<evidence type="ECO:0008006" key="6">
    <source>
        <dbReference type="Google" id="ProtNLM"/>
    </source>
</evidence>
<dbReference type="SUPFAM" id="SSF81901">
    <property type="entry name" value="HCP-like"/>
    <property type="match status" value="1"/>
</dbReference>
<dbReference type="PROSITE" id="PS50005">
    <property type="entry name" value="TPR"/>
    <property type="match status" value="1"/>
</dbReference>
<gene>
    <name evidence="4" type="ORF">BRSU_2389</name>
</gene>
<sequence length="712" mass="83869">MSSLDEISKYIDDGDYRKAIEELDLIISREPDNARAFYMRGKSAFIELQNEEFDKNKYDARRALIYATIEYDLNKSIDIDPNIIDAYRGLMYLNRDLKNVDKEREYAQILFEKDNTAYDALLILASSYLNNGENEADFHQAIGYYDDFIRHVKPENSKVARFERGLCYYNLNILTKADIEANKLIYDFPFYDDAYFLKGIILAKNGTKSEFYDDAIFFLDRAVELNASNYNAIYERAEWYFNKENYRKAIENYNELLKHNNKYRLNALLGKIQALHDLIIENENENYPDSQEEGKDLAEVFYLLDKVIDVIGIKSLQYRYYRGNLYAYQGEIKKAIAEFKKILNENKESWIYEKIAELYHNYAKNDDDYREALKYLSHIDKIEYKYSTYYLSIFSNYEIKNYEAAAQLCREFFEYVNDNDDEIYYIRFIYAHSLQMIGSNDYKLILDNFKICLNSNLDKAPIYRSIAKIMLYNMPNEYINEGIQMLKKALELNDAISYHIYAKELFYGDIITPYPELAISMANIAFDIDNTLECALTVIGKAYELGRGVEQDDFKAFETYNRAITICQNSNSKCSCSNGLIAHCYYKAIGVEKNEEMAYDIIKKTVDALGNNSHDYVALLYSYFALNNIEGFDLVTSLTLFENIENYSNNIYIIMTLKRIYKKLGKHNDVRRMAKMEKKALENTGELNLNYIRKYIKNFNNFYPILNRYFTL</sequence>
<dbReference type="PANTHER" id="PTHR44858:SF1">
    <property type="entry name" value="UDP-N-ACETYLGLUCOSAMINE--PEPTIDE N-ACETYLGLUCOSAMINYLTRANSFERASE SPINDLY-RELATED"/>
    <property type="match status" value="1"/>
</dbReference>
<evidence type="ECO:0000313" key="5">
    <source>
        <dbReference type="Proteomes" id="UP000043763"/>
    </source>
</evidence>